<evidence type="ECO:0000313" key="3">
    <source>
        <dbReference type="Proteomes" id="UP000245252"/>
    </source>
</evidence>
<sequence length="144" mass="16346">MTSTLLDIARQEIVELHEFFVRWFVDDGSPAPDFSRFEKAMAADMTMIPPEGVILDRAAVVEHVRSARGKVAGDFSITIEDVWSAYEDQNSILACYVEVQWRNGQWSRRRSSVLLSKNSSAPLGIEWRHLHETWLQAPNASQAV</sequence>
<dbReference type="PIRSF" id="PIRSF029394">
    <property type="entry name" value="UCP029394"/>
    <property type="match status" value="1"/>
</dbReference>
<evidence type="ECO:0000313" key="2">
    <source>
        <dbReference type="EMBL" id="PWE56212.1"/>
    </source>
</evidence>
<reference evidence="2 3" key="1">
    <citation type="submission" date="2018-05" db="EMBL/GenBank/DDBJ databases">
        <title>The draft genome of strain NS-104.</title>
        <authorList>
            <person name="Hang P."/>
            <person name="Jiang J."/>
        </authorList>
    </citation>
    <scope>NUCLEOTIDE SEQUENCE [LARGE SCALE GENOMIC DNA]</scope>
    <source>
        <strain evidence="2 3">NS-104</strain>
    </source>
</reference>
<dbReference type="InterPro" id="IPR032710">
    <property type="entry name" value="NTF2-like_dom_sf"/>
</dbReference>
<dbReference type="Proteomes" id="UP000245252">
    <property type="component" value="Unassembled WGS sequence"/>
</dbReference>
<organism evidence="2 3">
    <name type="scientific">Metarhizobium album</name>
    <dbReference type="NCBI Taxonomy" id="2182425"/>
    <lineage>
        <taxon>Bacteria</taxon>
        <taxon>Pseudomonadati</taxon>
        <taxon>Pseudomonadota</taxon>
        <taxon>Alphaproteobacteria</taxon>
        <taxon>Hyphomicrobiales</taxon>
        <taxon>Rhizobiaceae</taxon>
        <taxon>Metarhizobium</taxon>
    </lineage>
</organism>
<dbReference type="InterPro" id="IPR016918">
    <property type="entry name" value="UCP029394"/>
</dbReference>
<dbReference type="Pfam" id="PF08472">
    <property type="entry name" value="S6PP_C"/>
    <property type="match status" value="1"/>
</dbReference>
<proteinExistence type="predicted"/>
<accession>A0A2U2DSF5</accession>
<dbReference type="AlphaFoldDB" id="A0A2U2DSF5"/>
<dbReference type="EMBL" id="QFBC01000004">
    <property type="protein sequence ID" value="PWE56212.1"/>
    <property type="molecule type" value="Genomic_DNA"/>
</dbReference>
<evidence type="ECO:0000259" key="1">
    <source>
        <dbReference type="Pfam" id="PF08472"/>
    </source>
</evidence>
<gene>
    <name evidence="2" type="ORF">DEM27_12350</name>
</gene>
<feature type="domain" description="Sucrose-phosphatase C-terminal" evidence="1">
    <location>
        <begin position="11"/>
        <end position="136"/>
    </location>
</feature>
<dbReference type="InterPro" id="IPR013679">
    <property type="entry name" value="SPP_C"/>
</dbReference>
<dbReference type="OrthoDB" id="8420905at2"/>
<name>A0A2U2DSF5_9HYPH</name>
<dbReference type="RefSeq" id="WP_109458532.1">
    <property type="nucleotide sequence ID" value="NZ_QFBC01000004.1"/>
</dbReference>
<comment type="caution">
    <text evidence="2">The sequence shown here is derived from an EMBL/GenBank/DDBJ whole genome shotgun (WGS) entry which is preliminary data.</text>
</comment>
<dbReference type="Gene3D" id="3.10.450.50">
    <property type="match status" value="1"/>
</dbReference>
<dbReference type="SUPFAM" id="SSF54427">
    <property type="entry name" value="NTF2-like"/>
    <property type="match status" value="1"/>
</dbReference>
<protein>
    <recommendedName>
        <fullName evidence="1">Sucrose-phosphatase C-terminal domain-containing protein</fullName>
    </recommendedName>
</protein>
<keyword evidence="3" id="KW-1185">Reference proteome</keyword>